<dbReference type="EMBL" id="GBRH01181015">
    <property type="protein sequence ID" value="JAE16881.1"/>
    <property type="molecule type" value="Transcribed_RNA"/>
</dbReference>
<sequence length="53" mass="5983">MTAYLSVVTFKAMNHPDRTFRFDAILQGQVPTLKLLILIILLTSKLSSRTGVY</sequence>
<keyword evidence="1" id="KW-0812">Transmembrane</keyword>
<evidence type="ECO:0000313" key="2">
    <source>
        <dbReference type="EMBL" id="JAE16881.1"/>
    </source>
</evidence>
<dbReference type="AlphaFoldDB" id="A0A0A9G2V9"/>
<feature type="transmembrane region" description="Helical" evidence="1">
    <location>
        <begin position="24"/>
        <end position="43"/>
    </location>
</feature>
<keyword evidence="1" id="KW-0472">Membrane</keyword>
<accession>A0A0A9G2V9</accession>
<reference evidence="2" key="2">
    <citation type="journal article" date="2015" name="Data Brief">
        <title>Shoot transcriptome of the giant reed, Arundo donax.</title>
        <authorList>
            <person name="Barrero R.A."/>
            <person name="Guerrero F.D."/>
            <person name="Moolhuijzen P."/>
            <person name="Goolsby J.A."/>
            <person name="Tidwell J."/>
            <person name="Bellgard S.E."/>
            <person name="Bellgard M.I."/>
        </authorList>
    </citation>
    <scope>NUCLEOTIDE SEQUENCE</scope>
    <source>
        <tissue evidence="2">Shoot tissue taken approximately 20 cm above the soil surface</tissue>
    </source>
</reference>
<organism evidence="2">
    <name type="scientific">Arundo donax</name>
    <name type="common">Giant reed</name>
    <name type="synonym">Donax arundinaceus</name>
    <dbReference type="NCBI Taxonomy" id="35708"/>
    <lineage>
        <taxon>Eukaryota</taxon>
        <taxon>Viridiplantae</taxon>
        <taxon>Streptophyta</taxon>
        <taxon>Embryophyta</taxon>
        <taxon>Tracheophyta</taxon>
        <taxon>Spermatophyta</taxon>
        <taxon>Magnoliopsida</taxon>
        <taxon>Liliopsida</taxon>
        <taxon>Poales</taxon>
        <taxon>Poaceae</taxon>
        <taxon>PACMAD clade</taxon>
        <taxon>Arundinoideae</taxon>
        <taxon>Arundineae</taxon>
        <taxon>Arundo</taxon>
    </lineage>
</organism>
<protein>
    <submittedName>
        <fullName evidence="2">Uncharacterized protein</fullName>
    </submittedName>
</protein>
<reference evidence="2" key="1">
    <citation type="submission" date="2014-09" db="EMBL/GenBank/DDBJ databases">
        <authorList>
            <person name="Magalhaes I.L.F."/>
            <person name="Oliveira U."/>
            <person name="Santos F.R."/>
            <person name="Vidigal T.H.D.A."/>
            <person name="Brescovit A.D."/>
            <person name="Santos A.J."/>
        </authorList>
    </citation>
    <scope>NUCLEOTIDE SEQUENCE</scope>
    <source>
        <tissue evidence="2">Shoot tissue taken approximately 20 cm above the soil surface</tissue>
    </source>
</reference>
<proteinExistence type="predicted"/>
<evidence type="ECO:0000256" key="1">
    <source>
        <dbReference type="SAM" id="Phobius"/>
    </source>
</evidence>
<name>A0A0A9G2V9_ARUDO</name>
<keyword evidence="1" id="KW-1133">Transmembrane helix</keyword>